<protein>
    <submittedName>
        <fullName evidence="2">Uncharacterized protein</fullName>
    </submittedName>
</protein>
<proteinExistence type="predicted"/>
<accession>A0A642UTD6</accession>
<name>A0A642UTD6_DIURU</name>
<dbReference type="OMA" id="CFKRIYW"/>
<dbReference type="GeneID" id="54780317"/>
<dbReference type="VEuPathDB" id="FungiDB:DIURU_001664"/>
<evidence type="ECO:0000313" key="3">
    <source>
        <dbReference type="Proteomes" id="UP000449547"/>
    </source>
</evidence>
<dbReference type="EMBL" id="SWFT01000050">
    <property type="protein sequence ID" value="KAA8905236.1"/>
    <property type="molecule type" value="Genomic_DNA"/>
</dbReference>
<sequence>MAGRMLLSRRFLHGSRVVYKDEKSKQMLKKLGMQLQKGQINHDEDQGHAREIEEPSSRSKPVATIRQPPSHHQNILSYYYDIISHMSEDDLIIQQNCDQGRQLFSVPSDHFLDRKSIIANLPDEINLQDSKQMEQVDEIYKKLSELDNDKSVHLKYYKRYLNDYDDPVQTLIQGFNGIDKKFKLLRRMEIDSLSLAPGAYLYLENLFNLPYNVVGFDRSFSGLPLRKEPIEKCLPQEFVEDLPWFSTKVSLHKRDLDFIDPEHSVLVDPKKITKHYRNKMDGYRKHVDMPPNSIVIPDITRYHQLPQNPDISVRIENEILLMRKMLVNEISGVLKAGSPSTRHVEFSFKDLKTNQWKLCESRSRNTDSMYEYRNVEKEFNLVPNFANIMRSVKHRRQLKAHLVKLFLINVEDQVDILTRIKYLDDKAIEKFLQKLVQNINNVIKYKLMHHFKPIKIPCDIDALMFEPYQNSNPHFKRLHWLNRWKLDREFRPVRRVGVKCNWGNFENYVE</sequence>
<gene>
    <name evidence="2" type="ORF">DIURU_001664</name>
</gene>
<reference evidence="2 3" key="1">
    <citation type="submission" date="2019-07" db="EMBL/GenBank/DDBJ databases">
        <title>Genome assembly of two rare yeast pathogens: Diutina rugosa and Trichomonascus ciferrii.</title>
        <authorList>
            <person name="Mixao V."/>
            <person name="Saus E."/>
            <person name="Hansen A."/>
            <person name="Lass-Flor C."/>
            <person name="Gabaldon T."/>
        </authorList>
    </citation>
    <scope>NUCLEOTIDE SEQUENCE [LARGE SCALE GENOMIC DNA]</scope>
    <source>
        <strain evidence="2 3">CBS 613</strain>
    </source>
</reference>
<dbReference type="OrthoDB" id="4076777at2759"/>
<organism evidence="2 3">
    <name type="scientific">Diutina rugosa</name>
    <name type="common">Yeast</name>
    <name type="synonym">Candida rugosa</name>
    <dbReference type="NCBI Taxonomy" id="5481"/>
    <lineage>
        <taxon>Eukaryota</taxon>
        <taxon>Fungi</taxon>
        <taxon>Dikarya</taxon>
        <taxon>Ascomycota</taxon>
        <taxon>Saccharomycotina</taxon>
        <taxon>Pichiomycetes</taxon>
        <taxon>Debaryomycetaceae</taxon>
        <taxon>Diutina</taxon>
    </lineage>
</organism>
<feature type="region of interest" description="Disordered" evidence="1">
    <location>
        <begin position="36"/>
        <end position="68"/>
    </location>
</feature>
<dbReference type="Proteomes" id="UP000449547">
    <property type="component" value="Unassembled WGS sequence"/>
</dbReference>
<comment type="caution">
    <text evidence="2">The sequence shown here is derived from an EMBL/GenBank/DDBJ whole genome shotgun (WGS) entry which is preliminary data.</text>
</comment>
<feature type="compositionally biased region" description="Basic and acidic residues" evidence="1">
    <location>
        <begin position="40"/>
        <end position="57"/>
    </location>
</feature>
<evidence type="ECO:0000313" key="2">
    <source>
        <dbReference type="EMBL" id="KAA8905236.1"/>
    </source>
</evidence>
<evidence type="ECO:0000256" key="1">
    <source>
        <dbReference type="SAM" id="MobiDB-lite"/>
    </source>
</evidence>
<keyword evidence="3" id="KW-1185">Reference proteome</keyword>
<dbReference type="AlphaFoldDB" id="A0A642UTD6"/>
<dbReference type="RefSeq" id="XP_034013622.1">
    <property type="nucleotide sequence ID" value="XM_034154232.1"/>
</dbReference>